<proteinExistence type="predicted"/>
<gene>
    <name evidence="1" type="ORF">FBU59_002922</name>
</gene>
<evidence type="ECO:0000313" key="1">
    <source>
        <dbReference type="EMBL" id="KAJ1943404.1"/>
    </source>
</evidence>
<keyword evidence="2" id="KW-1185">Reference proteome</keyword>
<dbReference type="Proteomes" id="UP001150603">
    <property type="component" value="Unassembled WGS sequence"/>
</dbReference>
<name>A0ACC1J9Z4_9FUNG</name>
<comment type="caution">
    <text evidence="1">The sequence shown here is derived from an EMBL/GenBank/DDBJ whole genome shotgun (WGS) entry which is preliminary data.</text>
</comment>
<reference evidence="1" key="1">
    <citation type="submission" date="2022-07" db="EMBL/GenBank/DDBJ databases">
        <title>Phylogenomic reconstructions and comparative analyses of Kickxellomycotina fungi.</title>
        <authorList>
            <person name="Reynolds N.K."/>
            <person name="Stajich J.E."/>
            <person name="Barry K."/>
            <person name="Grigoriev I.V."/>
            <person name="Crous P."/>
            <person name="Smith M.E."/>
        </authorList>
    </citation>
    <scope>NUCLEOTIDE SEQUENCE</scope>
    <source>
        <strain evidence="1">NRRL 5244</strain>
    </source>
</reference>
<accession>A0ACC1J9Z4</accession>
<organism evidence="1 2">
    <name type="scientific">Linderina macrospora</name>
    <dbReference type="NCBI Taxonomy" id="4868"/>
    <lineage>
        <taxon>Eukaryota</taxon>
        <taxon>Fungi</taxon>
        <taxon>Fungi incertae sedis</taxon>
        <taxon>Zoopagomycota</taxon>
        <taxon>Kickxellomycotina</taxon>
        <taxon>Kickxellomycetes</taxon>
        <taxon>Kickxellales</taxon>
        <taxon>Kickxellaceae</taxon>
        <taxon>Linderina</taxon>
    </lineage>
</organism>
<evidence type="ECO:0000313" key="2">
    <source>
        <dbReference type="Proteomes" id="UP001150603"/>
    </source>
</evidence>
<dbReference type="EMBL" id="JANBPW010001715">
    <property type="protein sequence ID" value="KAJ1943404.1"/>
    <property type="molecule type" value="Genomic_DNA"/>
</dbReference>
<sequence>MTPTQMAFVGTPSFDSTRMQTTDKDEFLLEPLPDSALMSAAVAAASSLHNTPVMQFSASGGDLGSGLSLPGAMAGESQAAAAGRTLHQLNVPPPSQPPPQQRQNSAVMAASALSSMLGGNSAVSGVASAANVSQLNSWMGFAPVPSPVASSSVSASAAPATATPASLMNLPVSAHHLPHTTTGDIVASSGAPPAATVVAATSVLAAAMNAAVMPPSNIIPQATPLMHFVSQSAPGGEFIHPPAPPPLQIGNSIVERTNTSLATSTTEKPVTFIKPASVTEPHTDGRKRGRRKSVTDVASAGSSVAPRSSKGEAKRGRRRSRLTPLASPRATPLVPSILRRPSPAMSPMAAPLTSPGLTPITPAIAPRRPSGSGSNPTTTPRMAPRTPIVAATSTTNIVGLEADVVTRLATKSNYQNIIEGHSELLGLKYHTEFKSGLEKRRTNHKQAEQKRRDSLKLCFDDLKTRLPELNPKLISKIYLLNEANVFIDKLKLAVRRQNKARELIAKALVEKGMGERELKD</sequence>
<protein>
    <submittedName>
        <fullName evidence="1">Uncharacterized protein</fullName>
    </submittedName>
</protein>
<feature type="non-terminal residue" evidence="1">
    <location>
        <position position="520"/>
    </location>
</feature>